<name>A0ABV6INF2_9PROT</name>
<keyword evidence="1" id="KW-0472">Membrane</keyword>
<sequence length="77" mass="8224">MSTRLWSLGILLVALGLAAREVGWDTLLWLPMAAIRSLLWIPAAAIDAVRSDPTTFGVVALGVLLMVLARLIGRRGG</sequence>
<dbReference type="Proteomes" id="UP001589789">
    <property type="component" value="Unassembled WGS sequence"/>
</dbReference>
<organism evidence="2 3">
    <name type="scientific">Muricoccus vinaceus</name>
    <dbReference type="NCBI Taxonomy" id="424704"/>
    <lineage>
        <taxon>Bacteria</taxon>
        <taxon>Pseudomonadati</taxon>
        <taxon>Pseudomonadota</taxon>
        <taxon>Alphaproteobacteria</taxon>
        <taxon>Acetobacterales</taxon>
        <taxon>Roseomonadaceae</taxon>
        <taxon>Muricoccus</taxon>
    </lineage>
</organism>
<evidence type="ECO:0000313" key="3">
    <source>
        <dbReference type="Proteomes" id="UP001589789"/>
    </source>
</evidence>
<evidence type="ECO:0000313" key="2">
    <source>
        <dbReference type="EMBL" id="MFC0385097.1"/>
    </source>
</evidence>
<protein>
    <submittedName>
        <fullName evidence="2">Uncharacterized protein</fullName>
    </submittedName>
</protein>
<feature type="transmembrane region" description="Helical" evidence="1">
    <location>
        <begin position="56"/>
        <end position="73"/>
    </location>
</feature>
<reference evidence="2 3" key="1">
    <citation type="submission" date="2024-09" db="EMBL/GenBank/DDBJ databases">
        <authorList>
            <person name="Sun Q."/>
            <person name="Mori K."/>
        </authorList>
    </citation>
    <scope>NUCLEOTIDE SEQUENCE [LARGE SCALE GENOMIC DNA]</scope>
    <source>
        <strain evidence="2 3">CCM 7468</strain>
    </source>
</reference>
<keyword evidence="3" id="KW-1185">Reference proteome</keyword>
<evidence type="ECO:0000256" key="1">
    <source>
        <dbReference type="SAM" id="Phobius"/>
    </source>
</evidence>
<keyword evidence="1" id="KW-0812">Transmembrane</keyword>
<accession>A0ABV6INF2</accession>
<gene>
    <name evidence="2" type="ORF">ACFFIC_05965</name>
</gene>
<dbReference type="EMBL" id="JBHLVZ010000002">
    <property type="protein sequence ID" value="MFC0385097.1"/>
    <property type="molecule type" value="Genomic_DNA"/>
</dbReference>
<proteinExistence type="predicted"/>
<comment type="caution">
    <text evidence="2">The sequence shown here is derived from an EMBL/GenBank/DDBJ whole genome shotgun (WGS) entry which is preliminary data.</text>
</comment>
<dbReference type="RefSeq" id="WP_377049217.1">
    <property type="nucleotide sequence ID" value="NZ_JBHLVZ010000002.1"/>
</dbReference>
<keyword evidence="1" id="KW-1133">Transmembrane helix</keyword>